<feature type="region of interest" description="Disordered" evidence="1">
    <location>
        <begin position="84"/>
        <end position="207"/>
    </location>
</feature>
<feature type="compositionally biased region" description="Low complexity" evidence="1">
    <location>
        <begin position="262"/>
        <end position="271"/>
    </location>
</feature>
<protein>
    <recommendedName>
        <fullName evidence="2">Myb-like DNA-binding domain-containing protein</fullName>
    </recommendedName>
</protein>
<feature type="compositionally biased region" description="Pro residues" evidence="1">
    <location>
        <begin position="116"/>
        <end position="131"/>
    </location>
</feature>
<organism evidence="3 4">
    <name type="scientific">Apiospora aurea</name>
    <dbReference type="NCBI Taxonomy" id="335848"/>
    <lineage>
        <taxon>Eukaryota</taxon>
        <taxon>Fungi</taxon>
        <taxon>Dikarya</taxon>
        <taxon>Ascomycota</taxon>
        <taxon>Pezizomycotina</taxon>
        <taxon>Sordariomycetes</taxon>
        <taxon>Xylariomycetidae</taxon>
        <taxon>Amphisphaeriales</taxon>
        <taxon>Apiosporaceae</taxon>
        <taxon>Apiospora</taxon>
    </lineage>
</organism>
<feature type="compositionally biased region" description="Basic and acidic residues" evidence="1">
    <location>
        <begin position="222"/>
        <end position="244"/>
    </location>
</feature>
<accession>A0ABR1QSC7</accession>
<dbReference type="EMBL" id="JAQQWE010000002">
    <property type="protein sequence ID" value="KAK7962785.1"/>
    <property type="molecule type" value="Genomic_DNA"/>
</dbReference>
<feature type="compositionally biased region" description="Acidic residues" evidence="1">
    <location>
        <begin position="96"/>
        <end position="105"/>
    </location>
</feature>
<feature type="region of interest" description="Disordered" evidence="1">
    <location>
        <begin position="219"/>
        <end position="324"/>
    </location>
</feature>
<sequence>MSDKSNKPSKSDADEVIKAMQEDIWLLVAIIDQNQMEERTKGWKEIAAKRGLSTDAAKQRYEKLKKLYKAAAEGVVPPKAIVKRRIRRSKQASLDDKDDGEEPDGGNDLAHTVPVPSVPLGPLAPPPPPLPASGTTQGTKRSKPADEESDDDDDEVIPATLSASAKRQMLSRRSTAKPNKKSGNNAQDDGEGLPSTQETPAGLVLPSLHMPIRRHFSIEVAQMDRDSQARSRWRQEQERQDRVMRQKLGLPTGEQDEEDEAALAAQHLALHGNDDDNEAESASKQKKKRTPVPKVADKPRKVAERLARQRNEDEEKGQEKYDDE</sequence>
<dbReference type="RefSeq" id="XP_066704896.1">
    <property type="nucleotide sequence ID" value="XM_066839832.1"/>
</dbReference>
<keyword evidence="4" id="KW-1185">Reference proteome</keyword>
<comment type="caution">
    <text evidence="3">The sequence shown here is derived from an EMBL/GenBank/DDBJ whole genome shotgun (WGS) entry which is preliminary data.</text>
</comment>
<feature type="compositionally biased region" description="Basic and acidic residues" evidence="1">
    <location>
        <begin position="295"/>
        <end position="324"/>
    </location>
</feature>
<evidence type="ECO:0000259" key="2">
    <source>
        <dbReference type="Pfam" id="PF22980"/>
    </source>
</evidence>
<dbReference type="GeneID" id="92072894"/>
<gene>
    <name evidence="3" type="ORF">PG986_003610</name>
</gene>
<dbReference type="InterPro" id="IPR054505">
    <property type="entry name" value="Myb_DNA-bind_8"/>
</dbReference>
<name>A0ABR1QSC7_9PEZI</name>
<feature type="compositionally biased region" description="Polar residues" evidence="1">
    <location>
        <begin position="161"/>
        <end position="173"/>
    </location>
</feature>
<evidence type="ECO:0000313" key="3">
    <source>
        <dbReference type="EMBL" id="KAK7962785.1"/>
    </source>
</evidence>
<feature type="compositionally biased region" description="Acidic residues" evidence="1">
    <location>
        <begin position="147"/>
        <end position="156"/>
    </location>
</feature>
<evidence type="ECO:0000313" key="4">
    <source>
        <dbReference type="Proteomes" id="UP001391051"/>
    </source>
</evidence>
<feature type="domain" description="Myb-like DNA-binding" evidence="2">
    <location>
        <begin position="21"/>
        <end position="69"/>
    </location>
</feature>
<evidence type="ECO:0000256" key="1">
    <source>
        <dbReference type="SAM" id="MobiDB-lite"/>
    </source>
</evidence>
<dbReference type="Proteomes" id="UP001391051">
    <property type="component" value="Unassembled WGS sequence"/>
</dbReference>
<proteinExistence type="predicted"/>
<reference evidence="3 4" key="1">
    <citation type="submission" date="2023-01" db="EMBL/GenBank/DDBJ databases">
        <title>Analysis of 21 Apiospora genomes using comparative genomics revels a genus with tremendous synthesis potential of carbohydrate active enzymes and secondary metabolites.</title>
        <authorList>
            <person name="Sorensen T."/>
        </authorList>
    </citation>
    <scope>NUCLEOTIDE SEQUENCE [LARGE SCALE GENOMIC DNA]</scope>
    <source>
        <strain evidence="3 4">CBS 24483</strain>
    </source>
</reference>
<dbReference type="Pfam" id="PF22980">
    <property type="entry name" value="Myb_DNA-bind_8"/>
    <property type="match status" value="1"/>
</dbReference>